<dbReference type="AlphaFoldDB" id="A0A8J2HXT1"/>
<dbReference type="PANTHER" id="PTHR33048:SF47">
    <property type="entry name" value="INTEGRAL MEMBRANE PROTEIN-RELATED"/>
    <property type="match status" value="1"/>
</dbReference>
<dbReference type="Proteomes" id="UP000676310">
    <property type="component" value="Unassembled WGS sequence"/>
</dbReference>
<keyword evidence="4 6" id="KW-0472">Membrane</keyword>
<keyword evidence="2 6" id="KW-0812">Transmembrane</keyword>
<evidence type="ECO:0000256" key="3">
    <source>
        <dbReference type="ARBA" id="ARBA00022989"/>
    </source>
</evidence>
<evidence type="ECO:0000256" key="4">
    <source>
        <dbReference type="ARBA" id="ARBA00023136"/>
    </source>
</evidence>
<name>A0A8J2HXT1_9PLEO</name>
<protein>
    <recommendedName>
        <fullName evidence="7">Rhodopsin domain-containing protein</fullName>
    </recommendedName>
</protein>
<sequence length="268" mass="29657">MFFELSARQAPELPPPPPSKAYLEESYAPKMLAVVGTLFGLAMISVLLRIYVRTTILKTFGVDVFNLISDLLLALMPMPIIWKMQMNLRTKISLCIILGLGLFTCSVAIYKIPLQFHFFGQSDFSGQGAWYYIWQQIEMNVGILAACLPTLKPIAANSFGMVSALESSNRHPSRYQTTGPSRPYVSNGYIRQSERSGTHSYAMEDMDCSNDGSLMSSTADKEYPDVGVAHTTTHMGRVSRAVGSENSILPAQKGIMRTVEVQIHDSDV</sequence>
<dbReference type="RefSeq" id="XP_043165585.1">
    <property type="nucleotide sequence ID" value="XM_043309650.1"/>
</dbReference>
<evidence type="ECO:0000256" key="1">
    <source>
        <dbReference type="ARBA" id="ARBA00004141"/>
    </source>
</evidence>
<dbReference type="OrthoDB" id="5022096at2759"/>
<evidence type="ECO:0000256" key="6">
    <source>
        <dbReference type="SAM" id="Phobius"/>
    </source>
</evidence>
<dbReference type="GeneID" id="67013450"/>
<dbReference type="InterPro" id="IPR049326">
    <property type="entry name" value="Rhodopsin_dom_fungi"/>
</dbReference>
<comment type="subcellular location">
    <subcellularLocation>
        <location evidence="1">Membrane</location>
        <topology evidence="1">Multi-pass membrane protein</topology>
    </subcellularLocation>
</comment>
<comment type="caution">
    <text evidence="8">The sequence shown here is derived from an EMBL/GenBank/DDBJ whole genome shotgun (WGS) entry which is preliminary data.</text>
</comment>
<organism evidence="8 9">
    <name type="scientific">Alternaria atra</name>
    <dbReference type="NCBI Taxonomy" id="119953"/>
    <lineage>
        <taxon>Eukaryota</taxon>
        <taxon>Fungi</taxon>
        <taxon>Dikarya</taxon>
        <taxon>Ascomycota</taxon>
        <taxon>Pezizomycotina</taxon>
        <taxon>Dothideomycetes</taxon>
        <taxon>Pleosporomycetidae</taxon>
        <taxon>Pleosporales</taxon>
        <taxon>Pleosporineae</taxon>
        <taxon>Pleosporaceae</taxon>
        <taxon>Alternaria</taxon>
        <taxon>Alternaria sect. Ulocladioides</taxon>
    </lineage>
</organism>
<dbReference type="GO" id="GO:0016020">
    <property type="term" value="C:membrane"/>
    <property type="evidence" value="ECO:0007669"/>
    <property type="project" value="UniProtKB-SubCell"/>
</dbReference>
<feature type="domain" description="Rhodopsin" evidence="7">
    <location>
        <begin position="63"/>
        <end position="155"/>
    </location>
</feature>
<dbReference type="InterPro" id="IPR052337">
    <property type="entry name" value="SAT4-like"/>
</dbReference>
<evidence type="ECO:0000313" key="9">
    <source>
        <dbReference type="Proteomes" id="UP000676310"/>
    </source>
</evidence>
<feature type="transmembrane region" description="Helical" evidence="6">
    <location>
        <begin position="64"/>
        <end position="82"/>
    </location>
</feature>
<evidence type="ECO:0000256" key="2">
    <source>
        <dbReference type="ARBA" id="ARBA00022692"/>
    </source>
</evidence>
<keyword evidence="9" id="KW-1185">Reference proteome</keyword>
<accession>A0A8J2HXT1</accession>
<proteinExistence type="inferred from homology"/>
<keyword evidence="3 6" id="KW-1133">Transmembrane helix</keyword>
<evidence type="ECO:0000259" key="7">
    <source>
        <dbReference type="Pfam" id="PF20684"/>
    </source>
</evidence>
<feature type="transmembrane region" description="Helical" evidence="6">
    <location>
        <begin position="31"/>
        <end position="52"/>
    </location>
</feature>
<evidence type="ECO:0000256" key="5">
    <source>
        <dbReference type="ARBA" id="ARBA00038359"/>
    </source>
</evidence>
<feature type="transmembrane region" description="Helical" evidence="6">
    <location>
        <begin position="94"/>
        <end position="112"/>
    </location>
</feature>
<reference evidence="8" key="1">
    <citation type="submission" date="2021-05" db="EMBL/GenBank/DDBJ databases">
        <authorList>
            <person name="Stam R."/>
        </authorList>
    </citation>
    <scope>NUCLEOTIDE SEQUENCE</scope>
    <source>
        <strain evidence="8">CS162</strain>
    </source>
</reference>
<comment type="similarity">
    <text evidence="5">Belongs to the SAT4 family.</text>
</comment>
<dbReference type="Pfam" id="PF20684">
    <property type="entry name" value="Fung_rhodopsin"/>
    <property type="match status" value="1"/>
</dbReference>
<evidence type="ECO:0000313" key="8">
    <source>
        <dbReference type="EMBL" id="CAG5147503.1"/>
    </source>
</evidence>
<gene>
    <name evidence="8" type="ORF">ALTATR162_LOCUS2048</name>
</gene>
<dbReference type="EMBL" id="CAJRGZ010000015">
    <property type="protein sequence ID" value="CAG5147503.1"/>
    <property type="molecule type" value="Genomic_DNA"/>
</dbReference>
<dbReference type="PANTHER" id="PTHR33048">
    <property type="entry name" value="PTH11-LIKE INTEGRAL MEMBRANE PROTEIN (AFU_ORTHOLOGUE AFUA_5G11245)"/>
    <property type="match status" value="1"/>
</dbReference>